<feature type="transmembrane region" description="Helical" evidence="1">
    <location>
        <begin position="20"/>
        <end position="39"/>
    </location>
</feature>
<dbReference type="InterPro" id="IPR016024">
    <property type="entry name" value="ARM-type_fold"/>
</dbReference>
<protein>
    <submittedName>
        <fullName evidence="2">Uncharacterized protein</fullName>
    </submittedName>
</protein>
<keyword evidence="1" id="KW-0812">Transmembrane</keyword>
<gene>
    <name evidence="2" type="ORF">PIB30_107914</name>
</gene>
<feature type="non-terminal residue" evidence="2">
    <location>
        <position position="329"/>
    </location>
</feature>
<dbReference type="PANTHER" id="PTHR17695:SF11">
    <property type="entry name" value="SMALL SUBUNIT PROCESSOME COMPONENT 20 HOMOLOG"/>
    <property type="match status" value="1"/>
</dbReference>
<dbReference type="InterPro" id="IPR052575">
    <property type="entry name" value="SSU_processome_comp_20"/>
</dbReference>
<keyword evidence="1" id="KW-1133">Transmembrane helix</keyword>
<comment type="caution">
    <text evidence="2">The sequence shown here is derived from an EMBL/GenBank/DDBJ whole genome shotgun (WGS) entry which is preliminary data.</text>
</comment>
<keyword evidence="1" id="KW-0472">Membrane</keyword>
<dbReference type="EMBL" id="JASCZI010065214">
    <property type="protein sequence ID" value="MED6141885.1"/>
    <property type="molecule type" value="Genomic_DNA"/>
</dbReference>
<accession>A0ABU6SZP8</accession>
<reference evidence="2 3" key="1">
    <citation type="journal article" date="2023" name="Plants (Basel)">
        <title>Bridging the Gap: Combining Genomics and Transcriptomics Approaches to Understand Stylosanthes scabra, an Orphan Legume from the Brazilian Caatinga.</title>
        <authorList>
            <person name="Ferreira-Neto J.R.C."/>
            <person name="da Silva M.D."/>
            <person name="Binneck E."/>
            <person name="de Melo N.F."/>
            <person name="da Silva R.H."/>
            <person name="de Melo A.L.T.M."/>
            <person name="Pandolfi V."/>
            <person name="Bustamante F.O."/>
            <person name="Brasileiro-Vidal A.C."/>
            <person name="Benko-Iseppon A.M."/>
        </authorList>
    </citation>
    <scope>NUCLEOTIDE SEQUENCE [LARGE SCALE GENOMIC DNA]</scope>
    <source>
        <tissue evidence="2">Leaves</tissue>
    </source>
</reference>
<dbReference type="InterPro" id="IPR011989">
    <property type="entry name" value="ARM-like"/>
</dbReference>
<organism evidence="2 3">
    <name type="scientific">Stylosanthes scabra</name>
    <dbReference type="NCBI Taxonomy" id="79078"/>
    <lineage>
        <taxon>Eukaryota</taxon>
        <taxon>Viridiplantae</taxon>
        <taxon>Streptophyta</taxon>
        <taxon>Embryophyta</taxon>
        <taxon>Tracheophyta</taxon>
        <taxon>Spermatophyta</taxon>
        <taxon>Magnoliopsida</taxon>
        <taxon>eudicotyledons</taxon>
        <taxon>Gunneridae</taxon>
        <taxon>Pentapetalae</taxon>
        <taxon>rosids</taxon>
        <taxon>fabids</taxon>
        <taxon>Fabales</taxon>
        <taxon>Fabaceae</taxon>
        <taxon>Papilionoideae</taxon>
        <taxon>50 kb inversion clade</taxon>
        <taxon>dalbergioids sensu lato</taxon>
        <taxon>Dalbergieae</taxon>
        <taxon>Pterocarpus clade</taxon>
        <taxon>Stylosanthes</taxon>
    </lineage>
</organism>
<sequence length="329" mass="36689">MKLEDKVESNNAKKIYTGRVVAGGLLCSHLITVFGLRILHKRLKGMRQDMKNENTLSLLDPFVKLLTDSLSSKYEDILSSSLGCLTILVKLPLPSLQLQAERVKAGLFDIAQNSVNSNSPLMQSSLTSLTALLRNTKISLTTDQIHLLVKLPIFLDLERNQSLVAISLLKGIVSRKLVVPEIYDLVTRVAELMVTSQMESIRKKCSKIFLQFLLDYRLSEKRLQQHLDFLLSNLRYEHSTGRESVLEMINAIIVKFPRSVLDAQSQTLFVHLVACLANDNDNAVRSMSGAAIKKLIGSVSPNLLNSILEYALAWYLGGKQQLWGAAAQV</sequence>
<evidence type="ECO:0000313" key="2">
    <source>
        <dbReference type="EMBL" id="MED6141885.1"/>
    </source>
</evidence>
<keyword evidence="3" id="KW-1185">Reference proteome</keyword>
<evidence type="ECO:0000313" key="3">
    <source>
        <dbReference type="Proteomes" id="UP001341840"/>
    </source>
</evidence>
<name>A0ABU6SZP8_9FABA</name>
<dbReference type="Proteomes" id="UP001341840">
    <property type="component" value="Unassembled WGS sequence"/>
</dbReference>
<proteinExistence type="predicted"/>
<evidence type="ECO:0000256" key="1">
    <source>
        <dbReference type="SAM" id="Phobius"/>
    </source>
</evidence>
<dbReference type="PANTHER" id="PTHR17695">
    <property type="entry name" value="SMALL SUBUNIT PROCESSOME COMPONENT 20 HOMOLOG"/>
    <property type="match status" value="1"/>
</dbReference>
<dbReference type="Gene3D" id="1.25.10.10">
    <property type="entry name" value="Leucine-rich Repeat Variant"/>
    <property type="match status" value="1"/>
</dbReference>
<dbReference type="SUPFAM" id="SSF48371">
    <property type="entry name" value="ARM repeat"/>
    <property type="match status" value="1"/>
</dbReference>